<dbReference type="GO" id="GO:0030436">
    <property type="term" value="P:asexual sporulation"/>
    <property type="evidence" value="ECO:0007669"/>
    <property type="project" value="UniProtKB-UniRule"/>
</dbReference>
<name>A0A1H3RDU1_9BACI</name>
<dbReference type="EMBL" id="FNPI01000008">
    <property type="protein sequence ID" value="SDZ23495.1"/>
    <property type="molecule type" value="Genomic_DNA"/>
</dbReference>
<organism evidence="5 6">
    <name type="scientific">Evansella caseinilytica</name>
    <dbReference type="NCBI Taxonomy" id="1503961"/>
    <lineage>
        <taxon>Bacteria</taxon>
        <taxon>Bacillati</taxon>
        <taxon>Bacillota</taxon>
        <taxon>Bacilli</taxon>
        <taxon>Bacillales</taxon>
        <taxon>Bacillaceae</taxon>
        <taxon>Evansella</taxon>
    </lineage>
</organism>
<proteinExistence type="evidence at transcript level"/>
<dbReference type="InterPro" id="IPR012610">
    <property type="entry name" value="SASP_SspH"/>
</dbReference>
<comment type="similarity">
    <text evidence="2 4">Belongs to the SspH family.</text>
</comment>
<dbReference type="NCBIfam" id="TIGR02861">
    <property type="entry name" value="SASP_H"/>
    <property type="match status" value="1"/>
</dbReference>
<sequence>MDSRRAQEIVNSPTLINVRYNGVPVYIQEVVEEKGMARVFPLDEMNHEQEVDLAGLQEG</sequence>
<evidence type="ECO:0000256" key="4">
    <source>
        <dbReference type="HAMAP-Rule" id="MF_00667"/>
    </source>
</evidence>
<evidence type="ECO:0000313" key="5">
    <source>
        <dbReference type="EMBL" id="SDZ23495.1"/>
    </source>
</evidence>
<evidence type="ECO:0000256" key="1">
    <source>
        <dbReference type="ARBA" id="ARBA00004288"/>
    </source>
</evidence>
<gene>
    <name evidence="4" type="primary">sspH</name>
    <name evidence="5" type="ORF">SAMN05421736_10848</name>
</gene>
<protein>
    <recommendedName>
        <fullName evidence="4">Small, acid-soluble spore protein H</fullName>
        <shortName evidence="4">SASP H</shortName>
    </recommendedName>
</protein>
<keyword evidence="3 4" id="KW-0749">Sporulation</keyword>
<dbReference type="GO" id="GO:0030435">
    <property type="term" value="P:sporulation resulting in formation of a cellular spore"/>
    <property type="evidence" value="ECO:0007669"/>
    <property type="project" value="UniProtKB-KW"/>
</dbReference>
<evidence type="ECO:0000256" key="2">
    <source>
        <dbReference type="ARBA" id="ARBA00006573"/>
    </source>
</evidence>
<accession>A0A1H3RDU1</accession>
<evidence type="ECO:0000313" key="6">
    <source>
        <dbReference type="Proteomes" id="UP000198935"/>
    </source>
</evidence>
<dbReference type="AlphaFoldDB" id="A0A1H3RDU1"/>
<dbReference type="GO" id="GO:0042601">
    <property type="term" value="C:endospore-forming forespore"/>
    <property type="evidence" value="ECO:0007669"/>
    <property type="project" value="InterPro"/>
</dbReference>
<dbReference type="Pfam" id="PF08141">
    <property type="entry name" value="SspH"/>
    <property type="match status" value="1"/>
</dbReference>
<dbReference type="HAMAP" id="MF_00667">
    <property type="entry name" value="SspH"/>
    <property type="match status" value="1"/>
</dbReference>
<evidence type="ECO:0000256" key="3">
    <source>
        <dbReference type="ARBA" id="ARBA00022969"/>
    </source>
</evidence>
<reference evidence="6" key="1">
    <citation type="submission" date="2016-10" db="EMBL/GenBank/DDBJ databases">
        <authorList>
            <person name="Varghese N."/>
            <person name="Submissions S."/>
        </authorList>
    </citation>
    <scope>NUCLEOTIDE SEQUENCE [LARGE SCALE GENOMIC DNA]</scope>
    <source>
        <strain evidence="6">SP</strain>
    </source>
</reference>
<comment type="induction">
    <text evidence="4">Expressed only in the forespore compartment of sporulating cells.</text>
</comment>
<dbReference type="Proteomes" id="UP000198935">
    <property type="component" value="Unassembled WGS sequence"/>
</dbReference>
<comment type="subcellular location">
    <subcellularLocation>
        <location evidence="1 4">Spore core</location>
    </subcellularLocation>
</comment>
<keyword evidence="6" id="KW-1185">Reference proteome</keyword>
<dbReference type="OrthoDB" id="2721675at2"/>